<comment type="caution">
    <text evidence="2">The sequence shown here is derived from an EMBL/GenBank/DDBJ whole genome shotgun (WGS) entry which is preliminary data.</text>
</comment>
<keyword evidence="3" id="KW-1185">Reference proteome</keyword>
<sequence>MTSPTDPTNPEFEEQLRRILKAEADTVAPGAEALQLIRERTDRHRGTSWFGLPWLRPALAVAGAGLIAASVLMSTPQVRDQVLDIVPAGANREGTPPEDDIDGPGVAAPDPTTDSDTAPAESPDDPAEQPAPSPTEEESDPAEEGVGTTATCPPTRDDAPPSATADAEDGSSGTQPDAEGEQDEECDPTEEPSPDDGTEEPGTDPGTEPGTGGEEPAPDDGSTGSGDGDSAPTGDDGTTSTKSSEE</sequence>
<protein>
    <submittedName>
        <fullName evidence="2">Uncharacterized protein</fullName>
    </submittedName>
</protein>
<feature type="region of interest" description="Disordered" evidence="1">
    <location>
        <begin position="85"/>
        <end position="246"/>
    </location>
</feature>
<dbReference type="EMBL" id="JACCFS010000001">
    <property type="protein sequence ID" value="NYJ33543.1"/>
    <property type="molecule type" value="Genomic_DNA"/>
</dbReference>
<feature type="compositionally biased region" description="Low complexity" evidence="1">
    <location>
        <begin position="228"/>
        <end position="246"/>
    </location>
</feature>
<reference evidence="2 3" key="1">
    <citation type="submission" date="2020-07" db="EMBL/GenBank/DDBJ databases">
        <title>Sequencing the genomes of 1000 actinobacteria strains.</title>
        <authorList>
            <person name="Klenk H.-P."/>
        </authorList>
    </citation>
    <scope>NUCLEOTIDE SEQUENCE [LARGE SCALE GENOMIC DNA]</scope>
    <source>
        <strain evidence="2 3">DSM 44442</strain>
    </source>
</reference>
<dbReference type="AlphaFoldDB" id="A0A7Z0J8W8"/>
<accession>A0A7Z0J8W8</accession>
<name>A0A7Z0J8W8_9ACTN</name>
<dbReference type="Proteomes" id="UP000572051">
    <property type="component" value="Unassembled WGS sequence"/>
</dbReference>
<dbReference type="RefSeq" id="WP_179821777.1">
    <property type="nucleotide sequence ID" value="NZ_JACCFS010000001.1"/>
</dbReference>
<evidence type="ECO:0000256" key="1">
    <source>
        <dbReference type="SAM" id="MobiDB-lite"/>
    </source>
</evidence>
<evidence type="ECO:0000313" key="3">
    <source>
        <dbReference type="Proteomes" id="UP000572051"/>
    </source>
</evidence>
<evidence type="ECO:0000313" key="2">
    <source>
        <dbReference type="EMBL" id="NYJ33543.1"/>
    </source>
</evidence>
<gene>
    <name evidence="2" type="ORF">HNR10_001424</name>
</gene>
<proteinExistence type="predicted"/>
<feature type="compositionally biased region" description="Acidic residues" evidence="1">
    <location>
        <begin position="178"/>
        <end position="202"/>
    </location>
</feature>
<organism evidence="2 3">
    <name type="scientific">Nocardiopsis aegyptia</name>
    <dbReference type="NCBI Taxonomy" id="220378"/>
    <lineage>
        <taxon>Bacteria</taxon>
        <taxon>Bacillati</taxon>
        <taxon>Actinomycetota</taxon>
        <taxon>Actinomycetes</taxon>
        <taxon>Streptosporangiales</taxon>
        <taxon>Nocardiopsidaceae</taxon>
        <taxon>Nocardiopsis</taxon>
    </lineage>
</organism>